<evidence type="ECO:0000313" key="14">
    <source>
        <dbReference type="Proteomes" id="UP001597343"/>
    </source>
</evidence>
<keyword evidence="9 12" id="KW-1133">Transmembrane helix</keyword>
<feature type="transmembrane region" description="Helical" evidence="12">
    <location>
        <begin position="126"/>
        <end position="150"/>
    </location>
</feature>
<evidence type="ECO:0000256" key="11">
    <source>
        <dbReference type="ARBA" id="ARBA00023136"/>
    </source>
</evidence>
<dbReference type="PANTHER" id="PTHR30365">
    <property type="entry name" value="CYTOCHROME D UBIQUINOL OXIDASE"/>
    <property type="match status" value="1"/>
</dbReference>
<keyword evidence="4 12" id="KW-1003">Cell membrane</keyword>
<evidence type="ECO:0000256" key="8">
    <source>
        <dbReference type="ARBA" id="ARBA00022982"/>
    </source>
</evidence>
<dbReference type="PIRSF" id="PIRSF006446">
    <property type="entry name" value="Cyt_quinol_oxidase_1"/>
    <property type="match status" value="1"/>
</dbReference>
<accession>A0ABW5A1Y0</accession>
<evidence type="ECO:0000256" key="1">
    <source>
        <dbReference type="ARBA" id="ARBA00004651"/>
    </source>
</evidence>
<sequence length="454" mass="50544">MIDLLFSRILTGTTLGFHIFFATLGVGIPVLISLAEFIGIRKRDPEYLLLAKRWAKGFVILVAVGVVTGTTIGFQLNLLWPNFMQLAGELISLPFMMEAFAFFLEAIFLGIYLYTWGRFRNPWVHWAFSLPVIIGSSMSAALITTVNAFMNAPAGFRIEAGKLVDIDPLAAIFNPATPSKVFHVLTSAYFTTACALVALTAFYILIRKKRIPYFKKALTLTMSFALVTGILTAVAGDVSAKYMAAYNPEKLAAAEALFETTEGAPLLVGGLIDQESQEIHYKIELPKLLSFLSFGDFNAEVRGLNAFPKEVQPPVEIHYLFQVMVGAGTFGILLSLLYLFGIWRKKHFPQSKWMLALAVLLGPIGIVGMECGWIFTEIGRKPWIIYGVMKMEDAVTSMTGIREYFFLFVLVYLLIAIITSIVMIRFFRKRPVDLDPEYQAIRAHEGAHEGGISQ</sequence>
<gene>
    <name evidence="13" type="ORF">ACFSOY_16755</name>
</gene>
<feature type="transmembrane region" description="Helical" evidence="12">
    <location>
        <begin position="58"/>
        <end position="80"/>
    </location>
</feature>
<reference evidence="14" key="1">
    <citation type="journal article" date="2019" name="Int. J. Syst. Evol. Microbiol.">
        <title>The Global Catalogue of Microorganisms (GCM) 10K type strain sequencing project: providing services to taxonomists for standard genome sequencing and annotation.</title>
        <authorList>
            <consortium name="The Broad Institute Genomics Platform"/>
            <consortium name="The Broad Institute Genome Sequencing Center for Infectious Disease"/>
            <person name="Wu L."/>
            <person name="Ma J."/>
        </authorList>
    </citation>
    <scope>NUCLEOTIDE SEQUENCE [LARGE SCALE GENOMIC DNA]</scope>
    <source>
        <strain evidence="14">CGMCC 1.13574</strain>
    </source>
</reference>
<evidence type="ECO:0000256" key="2">
    <source>
        <dbReference type="ARBA" id="ARBA00009819"/>
    </source>
</evidence>
<evidence type="ECO:0000256" key="10">
    <source>
        <dbReference type="ARBA" id="ARBA00023004"/>
    </source>
</evidence>
<keyword evidence="6 12" id="KW-0812">Transmembrane</keyword>
<keyword evidence="3 12" id="KW-0813">Transport</keyword>
<feature type="transmembrane region" description="Helical" evidence="12">
    <location>
        <begin position="181"/>
        <end position="205"/>
    </location>
</feature>
<protein>
    <submittedName>
        <fullName evidence="13">Cytochrome ubiquinol oxidase subunit I</fullName>
    </submittedName>
</protein>
<dbReference type="Pfam" id="PF01654">
    <property type="entry name" value="Cyt_bd_oxida_I"/>
    <property type="match status" value="1"/>
</dbReference>
<evidence type="ECO:0000256" key="7">
    <source>
        <dbReference type="ARBA" id="ARBA00022723"/>
    </source>
</evidence>
<dbReference type="RefSeq" id="WP_386048575.1">
    <property type="nucleotide sequence ID" value="NZ_JBHUIO010000011.1"/>
</dbReference>
<feature type="transmembrane region" description="Helical" evidence="12">
    <location>
        <begin position="404"/>
        <end position="427"/>
    </location>
</feature>
<dbReference type="Proteomes" id="UP001597343">
    <property type="component" value="Unassembled WGS sequence"/>
</dbReference>
<comment type="similarity">
    <text evidence="2 12">Belongs to the cytochrome ubiquinol oxidase subunit 1 family.</text>
</comment>
<evidence type="ECO:0000256" key="6">
    <source>
        <dbReference type="ARBA" id="ARBA00022692"/>
    </source>
</evidence>
<keyword evidence="8 12" id="KW-0249">Electron transport</keyword>
<keyword evidence="11 12" id="KW-0472">Membrane</keyword>
<feature type="transmembrane region" description="Helical" evidence="12">
    <location>
        <begin position="217"/>
        <end position="236"/>
    </location>
</feature>
<evidence type="ECO:0000313" key="13">
    <source>
        <dbReference type="EMBL" id="MFD2171614.1"/>
    </source>
</evidence>
<feature type="transmembrane region" description="Helical" evidence="12">
    <location>
        <begin position="15"/>
        <end position="38"/>
    </location>
</feature>
<organism evidence="13 14">
    <name type="scientific">Tumebacillus lipolyticus</name>
    <dbReference type="NCBI Taxonomy" id="1280370"/>
    <lineage>
        <taxon>Bacteria</taxon>
        <taxon>Bacillati</taxon>
        <taxon>Bacillota</taxon>
        <taxon>Bacilli</taxon>
        <taxon>Bacillales</taxon>
        <taxon>Alicyclobacillaceae</taxon>
        <taxon>Tumebacillus</taxon>
    </lineage>
</organism>
<name>A0ABW5A1Y0_9BACL</name>
<keyword evidence="5 12" id="KW-0349">Heme</keyword>
<keyword evidence="7 12" id="KW-0479">Metal-binding</keyword>
<proteinExistence type="inferred from homology"/>
<dbReference type="EMBL" id="JBHUIO010000011">
    <property type="protein sequence ID" value="MFD2171614.1"/>
    <property type="molecule type" value="Genomic_DNA"/>
</dbReference>
<comment type="subcellular location">
    <subcellularLocation>
        <location evidence="1">Cell membrane</location>
        <topology evidence="1">Multi-pass membrane protein</topology>
    </subcellularLocation>
</comment>
<keyword evidence="14" id="KW-1185">Reference proteome</keyword>
<keyword evidence="10 12" id="KW-0408">Iron</keyword>
<evidence type="ECO:0000256" key="9">
    <source>
        <dbReference type="ARBA" id="ARBA00022989"/>
    </source>
</evidence>
<evidence type="ECO:0000256" key="12">
    <source>
        <dbReference type="PIRNR" id="PIRNR006446"/>
    </source>
</evidence>
<dbReference type="InterPro" id="IPR002585">
    <property type="entry name" value="Cyt-d_ubiquinol_oxidase_su_1"/>
</dbReference>
<dbReference type="PANTHER" id="PTHR30365:SF14">
    <property type="entry name" value="CYTOCHROME BD MENAQUINOL OXIDASE SUBUNIT I-RELATED"/>
    <property type="match status" value="1"/>
</dbReference>
<feature type="transmembrane region" description="Helical" evidence="12">
    <location>
        <begin position="319"/>
        <end position="341"/>
    </location>
</feature>
<feature type="transmembrane region" description="Helical" evidence="12">
    <location>
        <begin position="92"/>
        <end position="114"/>
    </location>
</feature>
<evidence type="ECO:0000256" key="4">
    <source>
        <dbReference type="ARBA" id="ARBA00022475"/>
    </source>
</evidence>
<comment type="caution">
    <text evidence="13">The sequence shown here is derived from an EMBL/GenBank/DDBJ whole genome shotgun (WGS) entry which is preliminary data.</text>
</comment>
<feature type="transmembrane region" description="Helical" evidence="12">
    <location>
        <begin position="353"/>
        <end position="375"/>
    </location>
</feature>
<evidence type="ECO:0000256" key="3">
    <source>
        <dbReference type="ARBA" id="ARBA00022448"/>
    </source>
</evidence>
<evidence type="ECO:0000256" key="5">
    <source>
        <dbReference type="ARBA" id="ARBA00022617"/>
    </source>
</evidence>